<reference evidence="2 3" key="1">
    <citation type="submission" date="2019-01" db="EMBL/GenBank/DDBJ databases">
        <title>Draft genome sequences of the type strains of six Macrococcus species.</title>
        <authorList>
            <person name="Mazhar S."/>
            <person name="Altermann E."/>
            <person name="Hill C."/>
            <person name="Mcauliffe O."/>
        </authorList>
    </citation>
    <scope>NUCLEOTIDE SEQUENCE [LARGE SCALE GENOMIC DNA]</scope>
    <source>
        <strain evidence="2 3">ATCC 51828</strain>
    </source>
</reference>
<keyword evidence="1" id="KW-0472">Membrane</keyword>
<evidence type="ECO:0000313" key="3">
    <source>
        <dbReference type="Proteomes" id="UP000295280"/>
    </source>
</evidence>
<feature type="transmembrane region" description="Helical" evidence="1">
    <location>
        <begin position="7"/>
        <end position="26"/>
    </location>
</feature>
<proteinExistence type="predicted"/>
<feature type="transmembrane region" description="Helical" evidence="1">
    <location>
        <begin position="101"/>
        <end position="118"/>
    </location>
</feature>
<keyword evidence="3" id="KW-1185">Reference proteome</keyword>
<dbReference type="EMBL" id="SCWD01000005">
    <property type="protein sequence ID" value="TDL96638.1"/>
    <property type="molecule type" value="Genomic_DNA"/>
</dbReference>
<evidence type="ECO:0000256" key="1">
    <source>
        <dbReference type="SAM" id="Phobius"/>
    </source>
</evidence>
<dbReference type="Proteomes" id="UP000295280">
    <property type="component" value="Unassembled WGS sequence"/>
</dbReference>
<name>A0A9Q8FKA1_9STAP</name>
<comment type="caution">
    <text evidence="2">The sequence shown here is derived from an EMBL/GenBank/DDBJ whole genome shotgun (WGS) entry which is preliminary data.</text>
</comment>
<protein>
    <submittedName>
        <fullName evidence="2">Uncharacterized protein</fullName>
    </submittedName>
</protein>
<gene>
    <name evidence="2" type="ORF">ERX40_09805</name>
</gene>
<accession>A0A9Q8FKA1</accession>
<feature type="transmembrane region" description="Helical" evidence="1">
    <location>
        <begin position="71"/>
        <end position="95"/>
    </location>
</feature>
<feature type="transmembrane region" description="Helical" evidence="1">
    <location>
        <begin position="38"/>
        <end position="59"/>
    </location>
</feature>
<keyword evidence="1" id="KW-0812">Transmembrane</keyword>
<organism evidence="2 3">
    <name type="scientific">Macrococcus carouselicus</name>
    <dbReference type="NCBI Taxonomy" id="69969"/>
    <lineage>
        <taxon>Bacteria</taxon>
        <taxon>Bacillati</taxon>
        <taxon>Bacillota</taxon>
        <taxon>Bacilli</taxon>
        <taxon>Bacillales</taxon>
        <taxon>Staphylococcaceae</taxon>
        <taxon>Macrococcus</taxon>
    </lineage>
</organism>
<dbReference type="RefSeq" id="WP_133418321.1">
    <property type="nucleotide sequence ID" value="NZ_SCWD01000005.1"/>
</dbReference>
<evidence type="ECO:0000313" key="2">
    <source>
        <dbReference type="EMBL" id="TDL96638.1"/>
    </source>
</evidence>
<dbReference type="AlphaFoldDB" id="A0A9Q8FKA1"/>
<sequence>MPKELRLKFILTTAFFIAILIVLPFISNSLSQLNARYLYVVLAGLLIFNYFEMISHYHFQQHSTPSNFKKLKTIILLTIAYYILVTVVFCTIAFVTHNATFDPWYTLFLMTLISFFQYRGMKKIAGEVEYWKS</sequence>
<keyword evidence="1" id="KW-1133">Transmembrane helix</keyword>